<reference evidence="5" key="1">
    <citation type="submission" date="2023-07" db="EMBL/GenBank/DDBJ databases">
        <title>30 novel species of actinomycetes from the DSMZ collection.</title>
        <authorList>
            <person name="Nouioui I."/>
        </authorList>
    </citation>
    <scope>NUCLEOTIDE SEQUENCE [LARGE SCALE GENOMIC DNA]</scope>
    <source>
        <strain evidence="5">DSM 41979</strain>
    </source>
</reference>
<feature type="compositionally biased region" description="Gly residues" evidence="2">
    <location>
        <begin position="1"/>
        <end position="10"/>
    </location>
</feature>
<dbReference type="Proteomes" id="UP001183610">
    <property type="component" value="Unassembled WGS sequence"/>
</dbReference>
<dbReference type="InterPro" id="IPR036457">
    <property type="entry name" value="PPM-type-like_dom_sf"/>
</dbReference>
<dbReference type="InterPro" id="IPR029016">
    <property type="entry name" value="GAF-like_dom_sf"/>
</dbReference>
<dbReference type="EMBL" id="JAVRET010000150">
    <property type="protein sequence ID" value="MDT0413544.1"/>
    <property type="molecule type" value="Genomic_DNA"/>
</dbReference>
<protein>
    <submittedName>
        <fullName evidence="4">SpoIIE family protein phosphatase</fullName>
    </submittedName>
</protein>
<dbReference type="Gene3D" id="3.60.40.10">
    <property type="entry name" value="PPM-type phosphatase domain"/>
    <property type="match status" value="1"/>
</dbReference>
<dbReference type="PANTHER" id="PTHR43156">
    <property type="entry name" value="STAGE II SPORULATION PROTEIN E-RELATED"/>
    <property type="match status" value="1"/>
</dbReference>
<dbReference type="CDD" id="cd16936">
    <property type="entry name" value="HATPase_RsbW-like"/>
    <property type="match status" value="1"/>
</dbReference>
<evidence type="ECO:0000259" key="3">
    <source>
        <dbReference type="SMART" id="SM00331"/>
    </source>
</evidence>
<sequence length="723" mass="76428">MTGSGGGATPPGGQEPPGGHDPDGGQDPEEGRGADGAHHGDEGRGADGAQDGDESRGADGAQDGAESRGADGAQDGDEGRGADGAQVPDEGHSAAERAQIDHLNALEAPHRTPAGKEKGEPDPTWAKNDSTRVQDPERPLEEPLPQPPPPPHPIPSRAAALLATGHELAETVTMDEALRVTARLRDEQGFDLNGQVVFGVGENFLHAEGQSGYRAPGQTDTGELRMPLSTRHPATEVAHTGRAVWLESPEAYARGYPAMWRLTSRRGREAWAYLPLVTGGKVQGVWLAAFGAPRVFSAADRALLRTAAALLTSALERSRTGAAELALSRGLRSSMGAAAGGVRKGLTVANRYVPTGGGLMVGGDWYDVIQLPGGKIACVVGDVQGHDVHAAGLMSQLRTAVHAYAAEGHGPDAILARTSRFLAALDEDRFATCLYVEADPATGVLMLARAGHPHPVLRLPDGTCLIKHVRGGLPLGLLGGANDYPVDLVELDPGEILMLCTDGLIENGGDDMFTGWVRLRDALTEADPGDLEGMADRLLATVETPDPEVAPAHGGDDIALLLLRRDAHPEQGTGAIPERRLVLTLRQDRPEGLAEARAELRLLLHDWARQDQVDTAVLLTSELLGNVLVHTDQSAALAARLLGHAGTRHLRVEVTDQGDELPHQQAPGELASSGRGLILLDLLASAWGVRPEPEGKTVWFELNESEDDDTPEEKTEEELLENW</sequence>
<feature type="compositionally biased region" description="Basic and acidic residues" evidence="2">
    <location>
        <begin position="129"/>
        <end position="141"/>
    </location>
</feature>
<feature type="compositionally biased region" description="Pro residues" evidence="2">
    <location>
        <begin position="142"/>
        <end position="154"/>
    </location>
</feature>
<gene>
    <name evidence="4" type="ORF">RM698_31495</name>
</gene>
<feature type="region of interest" description="Disordered" evidence="2">
    <location>
        <begin position="701"/>
        <end position="723"/>
    </location>
</feature>
<accession>A0ABU2RA16</accession>
<comment type="caution">
    <text evidence="4">The sequence shown here is derived from an EMBL/GenBank/DDBJ whole genome shotgun (WGS) entry which is preliminary data.</text>
</comment>
<feature type="compositionally biased region" description="Acidic residues" evidence="2">
    <location>
        <begin position="703"/>
        <end position="723"/>
    </location>
</feature>
<evidence type="ECO:0000256" key="1">
    <source>
        <dbReference type="ARBA" id="ARBA00022801"/>
    </source>
</evidence>
<dbReference type="SMART" id="SM00331">
    <property type="entry name" value="PP2C_SIG"/>
    <property type="match status" value="1"/>
</dbReference>
<name>A0ABU2RA16_9ACTN</name>
<feature type="compositionally biased region" description="Basic and acidic residues" evidence="2">
    <location>
        <begin position="18"/>
        <end position="45"/>
    </location>
</feature>
<evidence type="ECO:0000313" key="5">
    <source>
        <dbReference type="Proteomes" id="UP001183610"/>
    </source>
</evidence>
<feature type="compositionally biased region" description="Basic and acidic residues" evidence="2">
    <location>
        <begin position="89"/>
        <end position="100"/>
    </location>
</feature>
<dbReference type="SUPFAM" id="SSF81606">
    <property type="entry name" value="PP2C-like"/>
    <property type="match status" value="1"/>
</dbReference>
<keyword evidence="5" id="KW-1185">Reference proteome</keyword>
<evidence type="ECO:0000256" key="2">
    <source>
        <dbReference type="SAM" id="MobiDB-lite"/>
    </source>
</evidence>
<dbReference type="PANTHER" id="PTHR43156:SF2">
    <property type="entry name" value="STAGE II SPORULATION PROTEIN E"/>
    <property type="match status" value="1"/>
</dbReference>
<dbReference type="RefSeq" id="WP_010275062.1">
    <property type="nucleotide sequence ID" value="NZ_JAVRET010000150.1"/>
</dbReference>
<feature type="domain" description="PPM-type phosphatase" evidence="3">
    <location>
        <begin position="343"/>
        <end position="565"/>
    </location>
</feature>
<keyword evidence="1" id="KW-0378">Hydrolase</keyword>
<proteinExistence type="predicted"/>
<dbReference type="Gene3D" id="3.30.450.40">
    <property type="match status" value="1"/>
</dbReference>
<dbReference type="InterPro" id="IPR001932">
    <property type="entry name" value="PPM-type_phosphatase-like_dom"/>
</dbReference>
<dbReference type="InterPro" id="IPR003018">
    <property type="entry name" value="GAF"/>
</dbReference>
<dbReference type="InterPro" id="IPR036890">
    <property type="entry name" value="HATPase_C_sf"/>
</dbReference>
<dbReference type="Pfam" id="PF07228">
    <property type="entry name" value="SpoIIE"/>
    <property type="match status" value="1"/>
</dbReference>
<dbReference type="Gene3D" id="3.30.565.10">
    <property type="entry name" value="Histidine kinase-like ATPase, C-terminal domain"/>
    <property type="match status" value="1"/>
</dbReference>
<feature type="region of interest" description="Disordered" evidence="2">
    <location>
        <begin position="1"/>
        <end position="157"/>
    </location>
</feature>
<feature type="compositionally biased region" description="Basic and acidic residues" evidence="2">
    <location>
        <begin position="108"/>
        <end position="121"/>
    </location>
</feature>
<dbReference type="SUPFAM" id="SSF55781">
    <property type="entry name" value="GAF domain-like"/>
    <property type="match status" value="1"/>
</dbReference>
<evidence type="ECO:0000313" key="4">
    <source>
        <dbReference type="EMBL" id="MDT0413544.1"/>
    </source>
</evidence>
<dbReference type="InterPro" id="IPR052016">
    <property type="entry name" value="Bact_Sigma-Reg"/>
</dbReference>
<dbReference type="Pfam" id="PF13185">
    <property type="entry name" value="GAF_2"/>
    <property type="match status" value="1"/>
</dbReference>
<organism evidence="4 5">
    <name type="scientific">Streptomyces evansiae</name>
    <dbReference type="NCBI Taxonomy" id="3075535"/>
    <lineage>
        <taxon>Bacteria</taxon>
        <taxon>Bacillati</taxon>
        <taxon>Actinomycetota</taxon>
        <taxon>Actinomycetes</taxon>
        <taxon>Kitasatosporales</taxon>
        <taxon>Streptomycetaceae</taxon>
        <taxon>Streptomyces</taxon>
    </lineage>
</organism>